<keyword evidence="1" id="KW-1133">Transmembrane helix</keyword>
<evidence type="ECO:0000259" key="3">
    <source>
        <dbReference type="Pfam" id="PF26629"/>
    </source>
</evidence>
<sequence length="384" mass="43036">MNAISVVIPCLNEAATIGNCIRRARQALAQSEFDFSEIIVADNGSIDDSVNICRAENVKVVEASQKGYGSALHAGIMAASTPWIVFADGDESYDFGQLSLFIPPLEQGYDLVVGNRFGGTIAKGAMPFLHRYLGTPVISYIGRKSFHVTLTDFNSGMRAITRKAYLQLDMQAAGMEYASEMIAKAALNRLKITEVPIDLHKDQRNRKPHLRTWQDGWKHLKLILVFSPKWLLLFPAVFFLFTGCLLGGILVFSYIKIFNLVLDIHTLYFASIFLTLGFQLLQFYLLARLYGKRIGLYPDNKLTVFIRRRFTFEKSLLVGSVVFLAGIFLSAYAVFQWQENSFGALNPVSVFRIIIPGGFGITLGMQIIVFGFLLYIIKSIKNIH</sequence>
<dbReference type="STRING" id="1220578.FPE01S_02_07190"/>
<feature type="domain" description="Low-salt glycan biosynthesis hexosyltransferase Agl6 C-terminal transmembrane region" evidence="3">
    <location>
        <begin position="285"/>
        <end position="377"/>
    </location>
</feature>
<dbReference type="InterPro" id="IPR029044">
    <property type="entry name" value="Nucleotide-diphossugar_trans"/>
</dbReference>
<feature type="transmembrane region" description="Helical" evidence="1">
    <location>
        <begin position="230"/>
        <end position="255"/>
    </location>
</feature>
<dbReference type="Gene3D" id="3.90.550.10">
    <property type="entry name" value="Spore Coat Polysaccharide Biosynthesis Protein SpsA, Chain A"/>
    <property type="match status" value="1"/>
</dbReference>
<dbReference type="CDD" id="cd04179">
    <property type="entry name" value="DPM_DPG-synthase_like"/>
    <property type="match status" value="1"/>
</dbReference>
<evidence type="ECO:0000256" key="1">
    <source>
        <dbReference type="SAM" id="Phobius"/>
    </source>
</evidence>
<accession>A0A0E9N1G2</accession>
<dbReference type="GO" id="GO:0016740">
    <property type="term" value="F:transferase activity"/>
    <property type="evidence" value="ECO:0007669"/>
    <property type="project" value="UniProtKB-KW"/>
</dbReference>
<dbReference type="Pfam" id="PF00535">
    <property type="entry name" value="Glycos_transf_2"/>
    <property type="match status" value="1"/>
</dbReference>
<feature type="transmembrane region" description="Helical" evidence="1">
    <location>
        <begin position="267"/>
        <end position="287"/>
    </location>
</feature>
<dbReference type="OrthoDB" id="9810303at2"/>
<keyword evidence="1" id="KW-0472">Membrane</keyword>
<protein>
    <submittedName>
        <fullName evidence="4">Putative glycosyltransferase</fullName>
    </submittedName>
</protein>
<dbReference type="EMBL" id="BBWV01000002">
    <property type="protein sequence ID" value="GAO43613.1"/>
    <property type="molecule type" value="Genomic_DNA"/>
</dbReference>
<evidence type="ECO:0000259" key="2">
    <source>
        <dbReference type="Pfam" id="PF00535"/>
    </source>
</evidence>
<dbReference type="InterPro" id="IPR001173">
    <property type="entry name" value="Glyco_trans_2-like"/>
</dbReference>
<dbReference type="AlphaFoldDB" id="A0A0E9N1G2"/>
<dbReference type="PANTHER" id="PTHR48090:SF7">
    <property type="entry name" value="RFBJ PROTEIN"/>
    <property type="match status" value="1"/>
</dbReference>
<keyword evidence="5" id="KW-1185">Reference proteome</keyword>
<dbReference type="SUPFAM" id="SSF53448">
    <property type="entry name" value="Nucleotide-diphospho-sugar transferases"/>
    <property type="match status" value="1"/>
</dbReference>
<dbReference type="InterPro" id="IPR058718">
    <property type="entry name" value="Agl6_TM_C"/>
</dbReference>
<keyword evidence="4" id="KW-0808">Transferase</keyword>
<feature type="domain" description="Glycosyltransferase 2-like" evidence="2">
    <location>
        <begin position="5"/>
        <end position="165"/>
    </location>
</feature>
<proteinExistence type="predicted"/>
<evidence type="ECO:0000313" key="5">
    <source>
        <dbReference type="Proteomes" id="UP000033121"/>
    </source>
</evidence>
<dbReference type="Pfam" id="PF26629">
    <property type="entry name" value="GT2_TM_C"/>
    <property type="match status" value="1"/>
</dbReference>
<feature type="transmembrane region" description="Helical" evidence="1">
    <location>
        <begin position="355"/>
        <end position="377"/>
    </location>
</feature>
<dbReference type="InterPro" id="IPR050256">
    <property type="entry name" value="Glycosyltransferase_2"/>
</dbReference>
<feature type="transmembrane region" description="Helical" evidence="1">
    <location>
        <begin position="316"/>
        <end position="335"/>
    </location>
</feature>
<dbReference type="PANTHER" id="PTHR48090">
    <property type="entry name" value="UNDECAPRENYL-PHOSPHATE 4-DEOXY-4-FORMAMIDO-L-ARABINOSE TRANSFERASE-RELATED"/>
    <property type="match status" value="1"/>
</dbReference>
<gene>
    <name evidence="4" type="ORF">FPE01S_02_07190</name>
</gene>
<name>A0A0E9N1G2_9BACT</name>
<comment type="caution">
    <text evidence="4">The sequence shown here is derived from an EMBL/GenBank/DDBJ whole genome shotgun (WGS) entry which is preliminary data.</text>
</comment>
<dbReference type="Proteomes" id="UP000033121">
    <property type="component" value="Unassembled WGS sequence"/>
</dbReference>
<organism evidence="4 5">
    <name type="scientific">Flavihumibacter petaseus NBRC 106054</name>
    <dbReference type="NCBI Taxonomy" id="1220578"/>
    <lineage>
        <taxon>Bacteria</taxon>
        <taxon>Pseudomonadati</taxon>
        <taxon>Bacteroidota</taxon>
        <taxon>Chitinophagia</taxon>
        <taxon>Chitinophagales</taxon>
        <taxon>Chitinophagaceae</taxon>
        <taxon>Flavihumibacter</taxon>
    </lineage>
</organism>
<keyword evidence="1" id="KW-0812">Transmembrane</keyword>
<reference evidence="4 5" key="1">
    <citation type="submission" date="2015-04" db="EMBL/GenBank/DDBJ databases">
        <title>Whole genome shotgun sequence of Flavihumibacter petaseus NBRC 106054.</title>
        <authorList>
            <person name="Miyazawa S."/>
            <person name="Hosoyama A."/>
            <person name="Hashimoto M."/>
            <person name="Noguchi M."/>
            <person name="Tsuchikane K."/>
            <person name="Ohji S."/>
            <person name="Yamazoe A."/>
            <person name="Ichikawa N."/>
            <person name="Kimura A."/>
            <person name="Fujita N."/>
        </authorList>
    </citation>
    <scope>NUCLEOTIDE SEQUENCE [LARGE SCALE GENOMIC DNA]</scope>
    <source>
        <strain evidence="4 5">NBRC 106054</strain>
    </source>
</reference>
<dbReference type="RefSeq" id="WP_046369463.1">
    <property type="nucleotide sequence ID" value="NZ_BBWV01000002.1"/>
</dbReference>
<evidence type="ECO:0000313" key="4">
    <source>
        <dbReference type="EMBL" id="GAO43613.1"/>
    </source>
</evidence>